<feature type="compositionally biased region" description="Basic and acidic residues" evidence="1">
    <location>
        <begin position="87"/>
        <end position="99"/>
    </location>
</feature>
<dbReference type="RefSeq" id="WP_141320480.1">
    <property type="nucleotide sequence ID" value="NZ_BJLP01000027.1"/>
</dbReference>
<gene>
    <name evidence="2" type="ORF">CUD01_18100</name>
</gene>
<evidence type="ECO:0000313" key="3">
    <source>
        <dbReference type="Proteomes" id="UP000315842"/>
    </source>
</evidence>
<dbReference type="AlphaFoldDB" id="A0A4Y3KCE3"/>
<feature type="region of interest" description="Disordered" evidence="1">
    <location>
        <begin position="1"/>
        <end position="99"/>
    </location>
</feature>
<name>A0A4Y3KCE3_CELUD</name>
<sequence>MSSQDPRPRRPRRAVRPPGTVGTDESVLRSTLPAAPAVTTAPTVSPAASPGEGPRSGGAGDRSGDALLALRSADDSDVGWGEGADANDERLRRDKPPHW</sequence>
<evidence type="ECO:0000313" key="2">
    <source>
        <dbReference type="EMBL" id="GEA81366.1"/>
    </source>
</evidence>
<reference evidence="2 3" key="1">
    <citation type="submission" date="2019-06" db="EMBL/GenBank/DDBJ databases">
        <title>Whole genome shotgun sequence of Cellulomonas uda NBRC 3747.</title>
        <authorList>
            <person name="Hosoyama A."/>
            <person name="Uohara A."/>
            <person name="Ohji S."/>
            <person name="Ichikawa N."/>
        </authorList>
    </citation>
    <scope>NUCLEOTIDE SEQUENCE [LARGE SCALE GENOMIC DNA]</scope>
    <source>
        <strain evidence="2 3">NBRC 3747</strain>
    </source>
</reference>
<proteinExistence type="predicted"/>
<protein>
    <submittedName>
        <fullName evidence="2">Uncharacterized protein</fullName>
    </submittedName>
</protein>
<dbReference type="Proteomes" id="UP000315842">
    <property type="component" value="Unassembled WGS sequence"/>
</dbReference>
<dbReference type="EMBL" id="BJLP01000027">
    <property type="protein sequence ID" value="GEA81366.1"/>
    <property type="molecule type" value="Genomic_DNA"/>
</dbReference>
<feature type="compositionally biased region" description="Low complexity" evidence="1">
    <location>
        <begin position="33"/>
        <end position="50"/>
    </location>
</feature>
<accession>A0A4Y3KCE3</accession>
<comment type="caution">
    <text evidence="2">The sequence shown here is derived from an EMBL/GenBank/DDBJ whole genome shotgun (WGS) entry which is preliminary data.</text>
</comment>
<keyword evidence="3" id="KW-1185">Reference proteome</keyword>
<evidence type="ECO:0000256" key="1">
    <source>
        <dbReference type="SAM" id="MobiDB-lite"/>
    </source>
</evidence>
<organism evidence="2 3">
    <name type="scientific">Cellulomonas uda</name>
    <dbReference type="NCBI Taxonomy" id="1714"/>
    <lineage>
        <taxon>Bacteria</taxon>
        <taxon>Bacillati</taxon>
        <taxon>Actinomycetota</taxon>
        <taxon>Actinomycetes</taxon>
        <taxon>Micrococcales</taxon>
        <taxon>Cellulomonadaceae</taxon>
        <taxon>Cellulomonas</taxon>
    </lineage>
</organism>